<dbReference type="AlphaFoldDB" id="A0A1G6HFU1"/>
<evidence type="ECO:0000313" key="3">
    <source>
        <dbReference type="Proteomes" id="UP000199452"/>
    </source>
</evidence>
<protein>
    <submittedName>
        <fullName evidence="2">Predicted DNA-binding protein, UPF0251 family</fullName>
    </submittedName>
</protein>
<dbReference type="STRING" id="1640674.SAMN05216323_101041"/>
<organism evidence="2 3">
    <name type="scientific">Williamwhitmania taraxaci</name>
    <dbReference type="NCBI Taxonomy" id="1640674"/>
    <lineage>
        <taxon>Bacteria</taxon>
        <taxon>Pseudomonadati</taxon>
        <taxon>Bacteroidota</taxon>
        <taxon>Bacteroidia</taxon>
        <taxon>Bacteroidales</taxon>
        <taxon>Williamwhitmaniaceae</taxon>
        <taxon>Williamwhitmania</taxon>
    </lineage>
</organism>
<keyword evidence="3" id="KW-1185">Reference proteome</keyword>
<dbReference type="OrthoDB" id="280278at2"/>
<evidence type="ECO:0000256" key="1">
    <source>
        <dbReference type="ARBA" id="ARBA00009350"/>
    </source>
</evidence>
<reference evidence="2 3" key="1">
    <citation type="submission" date="2016-09" db="EMBL/GenBank/DDBJ databases">
        <authorList>
            <person name="Capua I."/>
            <person name="De Benedictis P."/>
            <person name="Joannis T."/>
            <person name="Lombin L.H."/>
            <person name="Cattoli G."/>
        </authorList>
    </citation>
    <scope>NUCLEOTIDE SEQUENCE [LARGE SCALE GENOMIC DNA]</scope>
    <source>
        <strain evidence="2 3">A7P-90m</strain>
    </source>
</reference>
<dbReference type="PANTHER" id="PTHR37478">
    <property type="match status" value="1"/>
</dbReference>
<sequence length="208" mass="23662">MNHGSLYLYRSLVLLNMSPRIKTIRKVLNPPLIKGFKPYGLTSIVGEPEPILLLFEEYEALRLCDYDMCNHIQASQAMGISRPTFTRIYSSARQKIAKAFVEGRQMSIEGGKVYFDSDWYACSSCHCFFNNPEREIEIKSCPLCNSRSIKNYDQSAETNTDNTITCEDTCICIQCGYEQVHVAGYPCAHEICPKCNSHLTRKSGRCRT</sequence>
<dbReference type="InterPro" id="IPR002852">
    <property type="entry name" value="UPF0251"/>
</dbReference>
<dbReference type="Pfam" id="PF02001">
    <property type="entry name" value="DUF134"/>
    <property type="match status" value="1"/>
</dbReference>
<name>A0A1G6HFU1_9BACT</name>
<keyword evidence="2" id="KW-0238">DNA-binding</keyword>
<evidence type="ECO:0000313" key="2">
    <source>
        <dbReference type="EMBL" id="SDB93091.1"/>
    </source>
</evidence>
<dbReference type="PANTHER" id="PTHR37478:SF2">
    <property type="entry name" value="UPF0251 PROTEIN TK0562"/>
    <property type="match status" value="1"/>
</dbReference>
<comment type="similarity">
    <text evidence="1">Belongs to the UPF0251 family.</text>
</comment>
<dbReference type="Proteomes" id="UP000199452">
    <property type="component" value="Unassembled WGS sequence"/>
</dbReference>
<dbReference type="GO" id="GO:0003677">
    <property type="term" value="F:DNA binding"/>
    <property type="evidence" value="ECO:0007669"/>
    <property type="project" value="UniProtKB-KW"/>
</dbReference>
<gene>
    <name evidence="2" type="ORF">SAMN05216323_101041</name>
</gene>
<accession>A0A1G6HFU1</accession>
<dbReference type="EMBL" id="FMYP01000010">
    <property type="protein sequence ID" value="SDB93091.1"/>
    <property type="molecule type" value="Genomic_DNA"/>
</dbReference>
<proteinExistence type="inferred from homology"/>